<dbReference type="HOGENOM" id="CLU_1188004_0_0_9"/>
<evidence type="ECO:0000313" key="2">
    <source>
        <dbReference type="EMBL" id="ADU30515.1"/>
    </source>
</evidence>
<feature type="transmembrane region" description="Helical" evidence="1">
    <location>
        <begin position="162"/>
        <end position="183"/>
    </location>
</feature>
<feature type="transmembrane region" description="Helical" evidence="1">
    <location>
        <begin position="15"/>
        <end position="36"/>
    </location>
</feature>
<dbReference type="OrthoDB" id="9919041at2"/>
<dbReference type="eggNOG" id="ENOG5030E08">
    <property type="taxonomic scope" value="Bacteria"/>
</dbReference>
<dbReference type="AlphaFoldDB" id="E6TQK4"/>
<keyword evidence="1" id="KW-1133">Transmembrane helix</keyword>
<feature type="transmembrane region" description="Helical" evidence="1">
    <location>
        <begin position="195"/>
        <end position="218"/>
    </location>
</feature>
<evidence type="ECO:0000313" key="3">
    <source>
        <dbReference type="Proteomes" id="UP000001401"/>
    </source>
</evidence>
<keyword evidence="1" id="KW-0812">Transmembrane</keyword>
<organism evidence="2 3">
    <name type="scientific">Evansella cellulosilytica (strain ATCC 21833 / DSM 2522 / FERM P-1141 / JCM 9156 / N-4)</name>
    <name type="common">Bacillus cellulosilyticus</name>
    <dbReference type="NCBI Taxonomy" id="649639"/>
    <lineage>
        <taxon>Bacteria</taxon>
        <taxon>Bacillati</taxon>
        <taxon>Bacillota</taxon>
        <taxon>Bacilli</taxon>
        <taxon>Bacillales</taxon>
        <taxon>Bacillaceae</taxon>
        <taxon>Evansella</taxon>
    </lineage>
</organism>
<keyword evidence="3" id="KW-1185">Reference proteome</keyword>
<reference evidence="2" key="1">
    <citation type="submission" date="2010-12" db="EMBL/GenBank/DDBJ databases">
        <title>Complete sequence of Bacillus cellulosilyticus DSM 2522.</title>
        <authorList>
            <consortium name="US DOE Joint Genome Institute"/>
            <person name="Lucas S."/>
            <person name="Copeland A."/>
            <person name="Lapidus A."/>
            <person name="Cheng J.-F."/>
            <person name="Bruce D."/>
            <person name="Goodwin L."/>
            <person name="Pitluck S."/>
            <person name="Chertkov O."/>
            <person name="Detter J.C."/>
            <person name="Han C."/>
            <person name="Tapia R."/>
            <person name="Land M."/>
            <person name="Hauser L."/>
            <person name="Jeffries C."/>
            <person name="Kyrpides N."/>
            <person name="Ivanova N."/>
            <person name="Mikhailova N."/>
            <person name="Brumm P."/>
            <person name="Mead D."/>
            <person name="Woyke T."/>
        </authorList>
    </citation>
    <scope>NUCLEOTIDE SEQUENCE [LARGE SCALE GENOMIC DNA]</scope>
    <source>
        <strain evidence="2">DSM 2522</strain>
    </source>
</reference>
<name>E6TQK4_EVAC2</name>
<feature type="transmembrane region" description="Helical" evidence="1">
    <location>
        <begin position="130"/>
        <end position="150"/>
    </location>
</feature>
<protein>
    <recommendedName>
        <fullName evidence="4">ABC-2 family transporter protein</fullName>
    </recommendedName>
</protein>
<dbReference type="TCDB" id="9.A.22.1.8">
    <property type="family name" value="the putative bacillus transporter or unknown function (btuf) family"/>
</dbReference>
<evidence type="ECO:0000256" key="1">
    <source>
        <dbReference type="SAM" id="Phobius"/>
    </source>
</evidence>
<evidence type="ECO:0008006" key="4">
    <source>
        <dbReference type="Google" id="ProtNLM"/>
    </source>
</evidence>
<dbReference type="KEGG" id="bco:Bcell_2255"/>
<dbReference type="RefSeq" id="WP_013488850.1">
    <property type="nucleotide sequence ID" value="NC_014829.1"/>
</dbReference>
<dbReference type="EMBL" id="CP002394">
    <property type="protein sequence ID" value="ADU30515.1"/>
    <property type="molecule type" value="Genomic_DNA"/>
</dbReference>
<dbReference type="STRING" id="649639.Bcell_2255"/>
<accession>E6TQK4</accession>
<keyword evidence="1" id="KW-0472">Membrane</keyword>
<sequence length="233" mass="26202">MVLKLTLFEWKQTSIWNYILITVTTAVFATFALFIIGDGNVSRRWIALDTLYIVLGIAIQICRHPSFVQPTSQKGSDIHILMRKLPLKNKDILYSRYLNSTVLHLCVYTVFFLIILLFSTSFFDLVETNYLQVLLLLVCAGVFISSLYAAMESGVNIKPTALAAIGGLLSIPILILLNILYAITDGGVIVGLIRLTHYSPLFAIVLAMVVLLLSLLFWQSRTKKSMKRVDFHV</sequence>
<gene>
    <name evidence="2" type="ordered locus">Bcell_2255</name>
</gene>
<dbReference type="Proteomes" id="UP000001401">
    <property type="component" value="Chromosome"/>
</dbReference>
<proteinExistence type="predicted"/>
<feature type="transmembrane region" description="Helical" evidence="1">
    <location>
        <begin position="97"/>
        <end position="118"/>
    </location>
</feature>